<dbReference type="InterPro" id="IPR007530">
    <property type="entry name" value="Aminoglycoside_adenylylTfrase"/>
</dbReference>
<proteinExistence type="predicted"/>
<accession>A0AAE3AEX6</accession>
<organism evidence="1 2">
    <name type="scientific">Hominenteromicrobium mulieris</name>
    <dbReference type="NCBI Taxonomy" id="2885357"/>
    <lineage>
        <taxon>Bacteria</taxon>
        <taxon>Bacillati</taxon>
        <taxon>Bacillota</taxon>
        <taxon>Clostridia</taxon>
        <taxon>Eubacteriales</taxon>
        <taxon>Oscillospiraceae</taxon>
        <taxon>Hominenteromicrobium</taxon>
    </lineage>
</organism>
<dbReference type="Gene3D" id="1.20.120.330">
    <property type="entry name" value="Nucleotidyltransferases domain 2"/>
    <property type="match status" value="1"/>
</dbReference>
<dbReference type="Pfam" id="PF04439">
    <property type="entry name" value="Adenyl_transf"/>
    <property type="match status" value="1"/>
</dbReference>
<comment type="caution">
    <text evidence="1">The sequence shown here is derived from an EMBL/GenBank/DDBJ whole genome shotgun (WGS) entry which is preliminary data.</text>
</comment>
<dbReference type="EMBL" id="JAJEQC010000001">
    <property type="protein sequence ID" value="MCC2135435.1"/>
    <property type="molecule type" value="Genomic_DNA"/>
</dbReference>
<protein>
    <submittedName>
        <fullName evidence="1">Aminoglycoside 6-adenylyltransferase</fullName>
    </submittedName>
</protein>
<dbReference type="SUPFAM" id="SSF81301">
    <property type="entry name" value="Nucleotidyltransferase"/>
    <property type="match status" value="1"/>
</dbReference>
<dbReference type="SUPFAM" id="SSF81631">
    <property type="entry name" value="PAP/OAS1 substrate-binding domain"/>
    <property type="match status" value="1"/>
</dbReference>
<dbReference type="InterPro" id="IPR043519">
    <property type="entry name" value="NT_sf"/>
</dbReference>
<sequence length="293" mass="34261">MRSEKEMYDLILGYANADENIRAVILNGSRANPNRKPDPFNDFDIVYLVRDLTPCKEKAYHKDFGEILVCERTDENELFEEHFPEFVCYLMQFADGNRIDLTVSSIDRWEVYCYGDRLSVVLLDKDNALPKLPEPNESTHYVKNPTERMFFDCRTEFWWVSPYVSKGLWRGQLLFAQTHMESCIRKMLLQMMKWYAGTLHGFDYSAGKCGDSLKDLLPADIWNGYLETFAACTEEDIWRALFKAGELFTELTKRTAKALGFTVTDEYDRRVTSFLKYTKDLPRNAKALDFHID</sequence>
<keyword evidence="2" id="KW-1185">Reference proteome</keyword>
<dbReference type="RefSeq" id="WP_308448103.1">
    <property type="nucleotide sequence ID" value="NZ_JAJEQC010000001.1"/>
</dbReference>
<name>A0AAE3AEX6_9FIRM</name>
<reference evidence="1" key="1">
    <citation type="submission" date="2021-10" db="EMBL/GenBank/DDBJ databases">
        <title>Anaerobic single-cell dispensing facilitates the cultivation of human gut bacteria.</title>
        <authorList>
            <person name="Afrizal A."/>
        </authorList>
    </citation>
    <scope>NUCLEOTIDE SEQUENCE</scope>
    <source>
        <strain evidence="1">CLA-AA-H250</strain>
    </source>
</reference>
<evidence type="ECO:0000313" key="2">
    <source>
        <dbReference type="Proteomes" id="UP001199424"/>
    </source>
</evidence>
<dbReference type="Proteomes" id="UP001199424">
    <property type="component" value="Unassembled WGS sequence"/>
</dbReference>
<evidence type="ECO:0000313" key="1">
    <source>
        <dbReference type="EMBL" id="MCC2135435.1"/>
    </source>
</evidence>
<gene>
    <name evidence="1" type="ORF">LKD31_00155</name>
</gene>
<dbReference type="Gene3D" id="3.30.460.10">
    <property type="entry name" value="Beta Polymerase, domain 2"/>
    <property type="match status" value="1"/>
</dbReference>
<dbReference type="AlphaFoldDB" id="A0AAE3AEX6"/>